<name>A0A8C9R2V2_SCLFO</name>
<evidence type="ECO:0000256" key="1">
    <source>
        <dbReference type="SAM" id="Phobius"/>
    </source>
</evidence>
<dbReference type="GeneTree" id="ENSGT00990000205092"/>
<dbReference type="Ensembl" id="ENSSFOT00015008320.2">
    <property type="protein sequence ID" value="ENSSFOP00015008203.2"/>
    <property type="gene ID" value="ENSSFOG00015005360.2"/>
</dbReference>
<keyword evidence="1" id="KW-1133">Transmembrane helix</keyword>
<dbReference type="OrthoDB" id="5982705at2759"/>
<dbReference type="Gene3D" id="1.10.1450.10">
    <property type="entry name" value="Tetraspanin"/>
    <property type="match status" value="1"/>
</dbReference>
<feature type="transmembrane region" description="Helical" evidence="1">
    <location>
        <begin position="36"/>
        <end position="56"/>
    </location>
</feature>
<reference evidence="2 3" key="1">
    <citation type="submission" date="2019-04" db="EMBL/GenBank/DDBJ databases">
        <authorList>
            <consortium name="Wellcome Sanger Institute Data Sharing"/>
        </authorList>
    </citation>
    <scope>NUCLEOTIDE SEQUENCE [LARGE SCALE GENOMIC DNA]</scope>
</reference>
<protein>
    <submittedName>
        <fullName evidence="2">Uncharacterized protein</fullName>
    </submittedName>
</protein>
<dbReference type="AlphaFoldDB" id="A0A8C9R2V2"/>
<organism evidence="2 3">
    <name type="scientific">Scleropages formosus</name>
    <name type="common">Asian bonytongue</name>
    <name type="synonym">Osteoglossum formosum</name>
    <dbReference type="NCBI Taxonomy" id="113540"/>
    <lineage>
        <taxon>Eukaryota</taxon>
        <taxon>Metazoa</taxon>
        <taxon>Chordata</taxon>
        <taxon>Craniata</taxon>
        <taxon>Vertebrata</taxon>
        <taxon>Euteleostomi</taxon>
        <taxon>Actinopterygii</taxon>
        <taxon>Neopterygii</taxon>
        <taxon>Teleostei</taxon>
        <taxon>Osteoglossocephala</taxon>
        <taxon>Osteoglossomorpha</taxon>
        <taxon>Osteoglossiformes</taxon>
        <taxon>Osteoglossidae</taxon>
        <taxon>Scleropages</taxon>
    </lineage>
</organism>
<reference evidence="2" key="3">
    <citation type="submission" date="2025-09" db="UniProtKB">
        <authorList>
            <consortium name="Ensembl"/>
        </authorList>
    </citation>
    <scope>IDENTIFICATION</scope>
</reference>
<sequence>MRLCLIESHVQMNTFTEYPNNLSECFQVEKRVEGLIFAYILGILSMGVSCLGIYGAYKEKKWALIVVRVQVGSLMTDCCVILLKTNKAKEEEFRHFLPLNEASLHVKQLFNCCGLFNGYKDWGRNIPHSCLCPYYYQQTDKCEAAGQSLLASFC</sequence>
<reference evidence="2" key="2">
    <citation type="submission" date="2025-08" db="UniProtKB">
        <authorList>
            <consortium name="Ensembl"/>
        </authorList>
    </citation>
    <scope>IDENTIFICATION</scope>
</reference>
<proteinExistence type="predicted"/>
<dbReference type="GO" id="GO:0016020">
    <property type="term" value="C:membrane"/>
    <property type="evidence" value="ECO:0007669"/>
    <property type="project" value="InterPro"/>
</dbReference>
<dbReference type="Proteomes" id="UP000694397">
    <property type="component" value="Chromosome 5"/>
</dbReference>
<dbReference type="InterPro" id="IPR008952">
    <property type="entry name" value="Tetraspanin_EC2_sf"/>
</dbReference>
<evidence type="ECO:0000313" key="2">
    <source>
        <dbReference type="Ensembl" id="ENSSFOP00015008203.2"/>
    </source>
</evidence>
<keyword evidence="1" id="KW-0812">Transmembrane</keyword>
<keyword evidence="1" id="KW-0472">Membrane</keyword>
<accession>A0A8C9R2V2</accession>
<evidence type="ECO:0000313" key="3">
    <source>
        <dbReference type="Proteomes" id="UP000694397"/>
    </source>
</evidence>
<keyword evidence="3" id="KW-1185">Reference proteome</keyword>